<gene>
    <name evidence="1" type="ORF">PanWU01x14_194610</name>
</gene>
<dbReference type="Proteomes" id="UP000237105">
    <property type="component" value="Unassembled WGS sequence"/>
</dbReference>
<evidence type="ECO:0000313" key="2">
    <source>
        <dbReference type="Proteomes" id="UP000237105"/>
    </source>
</evidence>
<comment type="caution">
    <text evidence="1">The sequence shown here is derived from an EMBL/GenBank/DDBJ whole genome shotgun (WGS) entry which is preliminary data.</text>
</comment>
<organism evidence="1 2">
    <name type="scientific">Parasponia andersonii</name>
    <name type="common">Sponia andersonii</name>
    <dbReference type="NCBI Taxonomy" id="3476"/>
    <lineage>
        <taxon>Eukaryota</taxon>
        <taxon>Viridiplantae</taxon>
        <taxon>Streptophyta</taxon>
        <taxon>Embryophyta</taxon>
        <taxon>Tracheophyta</taxon>
        <taxon>Spermatophyta</taxon>
        <taxon>Magnoliopsida</taxon>
        <taxon>eudicotyledons</taxon>
        <taxon>Gunneridae</taxon>
        <taxon>Pentapetalae</taxon>
        <taxon>rosids</taxon>
        <taxon>fabids</taxon>
        <taxon>Rosales</taxon>
        <taxon>Cannabaceae</taxon>
        <taxon>Parasponia</taxon>
    </lineage>
</organism>
<dbReference type="AlphaFoldDB" id="A0A2P5C0B2"/>
<evidence type="ECO:0000313" key="1">
    <source>
        <dbReference type="EMBL" id="PON54502.1"/>
    </source>
</evidence>
<protein>
    <submittedName>
        <fullName evidence="1">Uncharacterized protein</fullName>
    </submittedName>
</protein>
<keyword evidence="2" id="KW-1185">Reference proteome</keyword>
<feature type="non-terminal residue" evidence="1">
    <location>
        <position position="60"/>
    </location>
</feature>
<name>A0A2P5C0B2_PARAD</name>
<sequence length="60" mass="6775">MEPQNSTVYGEDNLICVSTKVGLGLTCRGPRLALRALPLHDRMSWDVQMWAAFELENLRA</sequence>
<accession>A0A2P5C0B2</accession>
<reference evidence="2" key="1">
    <citation type="submission" date="2016-06" db="EMBL/GenBank/DDBJ databases">
        <title>Parallel loss of symbiosis genes in relatives of nitrogen-fixing non-legume Parasponia.</title>
        <authorList>
            <person name="Van Velzen R."/>
            <person name="Holmer R."/>
            <person name="Bu F."/>
            <person name="Rutten L."/>
            <person name="Van Zeijl A."/>
            <person name="Liu W."/>
            <person name="Santuari L."/>
            <person name="Cao Q."/>
            <person name="Sharma T."/>
            <person name="Shen D."/>
            <person name="Roswanjaya Y."/>
            <person name="Wardhani T."/>
            <person name="Kalhor M.S."/>
            <person name="Jansen J."/>
            <person name="Van den Hoogen J."/>
            <person name="Gungor B."/>
            <person name="Hartog M."/>
            <person name="Hontelez J."/>
            <person name="Verver J."/>
            <person name="Yang W.-C."/>
            <person name="Schijlen E."/>
            <person name="Repin R."/>
            <person name="Schilthuizen M."/>
            <person name="Schranz E."/>
            <person name="Heidstra R."/>
            <person name="Miyata K."/>
            <person name="Fedorova E."/>
            <person name="Kohlen W."/>
            <person name="Bisseling T."/>
            <person name="Smit S."/>
            <person name="Geurts R."/>
        </authorList>
    </citation>
    <scope>NUCLEOTIDE SEQUENCE [LARGE SCALE GENOMIC DNA]</scope>
    <source>
        <strain evidence="2">cv. WU1-14</strain>
    </source>
</reference>
<dbReference type="EMBL" id="JXTB01000194">
    <property type="protein sequence ID" value="PON54502.1"/>
    <property type="molecule type" value="Genomic_DNA"/>
</dbReference>
<proteinExistence type="predicted"/>